<evidence type="ECO:0000313" key="5">
    <source>
        <dbReference type="Proteomes" id="UP000050795"/>
    </source>
</evidence>
<dbReference type="InterPro" id="IPR055220">
    <property type="entry name" value="SPRTN_ZBD"/>
</dbReference>
<feature type="region of interest" description="Disordered" evidence="3">
    <location>
        <begin position="167"/>
        <end position="192"/>
    </location>
</feature>
<dbReference type="Proteomes" id="UP000050795">
    <property type="component" value="Unassembled WGS sequence"/>
</dbReference>
<feature type="compositionally biased region" description="Polar residues" evidence="3">
    <location>
        <begin position="1"/>
        <end position="25"/>
    </location>
</feature>
<dbReference type="InterPro" id="IPR044245">
    <property type="entry name" value="Spartan"/>
</dbReference>
<dbReference type="GO" id="GO:0005634">
    <property type="term" value="C:nucleus"/>
    <property type="evidence" value="ECO:0007669"/>
    <property type="project" value="UniProtKB-SubCell"/>
</dbReference>
<feature type="domain" description="SprT-like" evidence="4">
    <location>
        <begin position="6"/>
        <end position="162"/>
    </location>
</feature>
<keyword evidence="5" id="KW-1185">Reference proteome</keyword>
<evidence type="ECO:0000313" key="6">
    <source>
        <dbReference type="WBParaSite" id="TREG1_52260.1"/>
    </source>
</evidence>
<dbReference type="GO" id="GO:0004222">
    <property type="term" value="F:metalloendopeptidase activity"/>
    <property type="evidence" value="ECO:0007669"/>
    <property type="project" value="InterPro"/>
</dbReference>
<proteinExistence type="predicted"/>
<dbReference type="PANTHER" id="PTHR21220:SF0">
    <property type="entry name" value="DNA-DEPENDENT METALLOPROTEASE SPRTN"/>
    <property type="match status" value="1"/>
</dbReference>
<comment type="subcellular location">
    <subcellularLocation>
        <location evidence="1">Nucleus</location>
    </subcellularLocation>
</comment>
<evidence type="ECO:0000259" key="4">
    <source>
        <dbReference type="SMART" id="SM00731"/>
    </source>
</evidence>
<evidence type="ECO:0000256" key="3">
    <source>
        <dbReference type="SAM" id="MobiDB-lite"/>
    </source>
</evidence>
<protein>
    <recommendedName>
        <fullName evidence="4">SprT-like domain-containing protein</fullName>
    </recommendedName>
</protein>
<evidence type="ECO:0000256" key="1">
    <source>
        <dbReference type="ARBA" id="ARBA00004123"/>
    </source>
</evidence>
<organism evidence="5 6">
    <name type="scientific">Trichobilharzia regenti</name>
    <name type="common">Nasal bird schistosome</name>
    <dbReference type="NCBI Taxonomy" id="157069"/>
    <lineage>
        <taxon>Eukaryota</taxon>
        <taxon>Metazoa</taxon>
        <taxon>Spiralia</taxon>
        <taxon>Lophotrochozoa</taxon>
        <taxon>Platyhelminthes</taxon>
        <taxon>Trematoda</taxon>
        <taxon>Digenea</taxon>
        <taxon>Strigeidida</taxon>
        <taxon>Schistosomatoidea</taxon>
        <taxon>Schistosomatidae</taxon>
        <taxon>Trichobilharzia</taxon>
    </lineage>
</organism>
<feature type="compositionally biased region" description="Low complexity" evidence="3">
    <location>
        <begin position="290"/>
        <end position="305"/>
    </location>
</feature>
<dbReference type="GO" id="GO:0006974">
    <property type="term" value="P:DNA damage response"/>
    <property type="evidence" value="ECO:0007669"/>
    <property type="project" value="InterPro"/>
</dbReference>
<name>A0AA85K032_TRIRE</name>
<feature type="compositionally biased region" description="Polar residues" evidence="3">
    <location>
        <begin position="354"/>
        <end position="364"/>
    </location>
</feature>
<dbReference type="PANTHER" id="PTHR21220">
    <property type="entry name" value="DNA-DEPENDENT METALLOPROTEASE SPRTN"/>
    <property type="match status" value="1"/>
</dbReference>
<sequence>MSSSGKILAQNGKNSNHPNNESGLSNDLDKVKDNSISSSCLADPVWDLLDPIPDIKLLFISFDSQFFGNTLGAVEDRDDHGPNFKSHMHRINSLAGLNITVYHSFHDEVDAYRTHWWRCTGPCRSRPPYFGYVKRSMNRVPGPKDMWWGQHQATCTGTFIKIREPEKKIPSKRKTTAEPQSENQIKQKKQAKGGDIRNFININSEDETPYQIILVTQEVAKAVLRLNTFGLVMIRSCFWWWCCVGGDLLSHRVNKSTEVKSPTSGTEKQAKGGDIRNFININSEDENSVSDYPSHSGSSQSSSSSKHVWPSDDKGHVLGGGDLLSHRVNKSIEVKSPTSGTEKQAKGGDIRNFININNEDGNSVSDYPSHSGSSQSSSSSKHVWPSDDKGHVLGGGDLLSHRVNKSIEVKSPTSGTGNVTNVSCPCCTCIISLSEINEHLDSCLS</sequence>
<reference evidence="5" key="1">
    <citation type="submission" date="2022-06" db="EMBL/GenBank/DDBJ databases">
        <authorList>
            <person name="Berger JAMES D."/>
            <person name="Berger JAMES D."/>
        </authorList>
    </citation>
    <scope>NUCLEOTIDE SEQUENCE [LARGE SCALE GENOMIC DNA]</scope>
</reference>
<evidence type="ECO:0000256" key="2">
    <source>
        <dbReference type="ARBA" id="ARBA00023242"/>
    </source>
</evidence>
<feature type="region of interest" description="Disordered" evidence="3">
    <location>
        <begin position="255"/>
        <end position="397"/>
    </location>
</feature>
<dbReference type="AlphaFoldDB" id="A0AA85K032"/>
<reference evidence="6" key="2">
    <citation type="submission" date="2023-11" db="UniProtKB">
        <authorList>
            <consortium name="WormBaseParasite"/>
        </authorList>
    </citation>
    <scope>IDENTIFICATION</scope>
</reference>
<dbReference type="GO" id="GO:0031593">
    <property type="term" value="F:polyubiquitin modification-dependent protein binding"/>
    <property type="evidence" value="ECO:0007669"/>
    <property type="project" value="TreeGrafter"/>
</dbReference>
<keyword evidence="2" id="KW-0539">Nucleus</keyword>
<dbReference type="GO" id="GO:0003697">
    <property type="term" value="F:single-stranded DNA binding"/>
    <property type="evidence" value="ECO:0007669"/>
    <property type="project" value="InterPro"/>
</dbReference>
<dbReference type="InterPro" id="IPR006640">
    <property type="entry name" value="SprT-like_domain"/>
</dbReference>
<dbReference type="Gene3D" id="3.30.160.60">
    <property type="entry name" value="Classic Zinc Finger"/>
    <property type="match status" value="1"/>
</dbReference>
<accession>A0AA85K032</accession>
<feature type="region of interest" description="Disordered" evidence="3">
    <location>
        <begin position="1"/>
        <end position="28"/>
    </location>
</feature>
<dbReference type="WBParaSite" id="TREG1_52260.1">
    <property type="protein sequence ID" value="TREG1_52260.1"/>
    <property type="gene ID" value="TREG1_52260"/>
</dbReference>
<feature type="compositionally biased region" description="Low complexity" evidence="3">
    <location>
        <begin position="365"/>
        <end position="380"/>
    </location>
</feature>
<dbReference type="SMART" id="SM00731">
    <property type="entry name" value="SprT"/>
    <property type="match status" value="1"/>
</dbReference>
<dbReference type="Pfam" id="PF22934">
    <property type="entry name" value="SPRTN_ZBD"/>
    <property type="match status" value="1"/>
</dbReference>